<dbReference type="InterPro" id="IPR029028">
    <property type="entry name" value="Alpha/beta_knot_MTases"/>
</dbReference>
<dbReference type="Gene3D" id="3.40.1280.10">
    <property type="match status" value="1"/>
</dbReference>
<dbReference type="SUPFAM" id="SSF75217">
    <property type="entry name" value="alpha/beta knot"/>
    <property type="match status" value="1"/>
</dbReference>
<keyword evidence="2" id="KW-0489">Methyltransferase</keyword>
<dbReference type="PANTHER" id="PTHR46429:SF1">
    <property type="entry name" value="23S RRNA (GUANOSINE-2'-O-)-METHYLTRANSFERASE RLMB"/>
    <property type="match status" value="1"/>
</dbReference>
<dbReference type="InterPro" id="IPR013123">
    <property type="entry name" value="SpoU_subst-bd"/>
</dbReference>
<keyword evidence="6" id="KW-1185">Reference proteome</keyword>
<accession>A0ABN5H7L1</accession>
<dbReference type="Pfam" id="PF08032">
    <property type="entry name" value="SpoU_sub_bind"/>
    <property type="match status" value="1"/>
</dbReference>
<comment type="similarity">
    <text evidence="1">Belongs to the class IV-like SAM-binding methyltransferase superfamily. RNA methyltransferase TrmH family.</text>
</comment>
<sequence>MPLKTHQRDRGSYLSRPRERQAELHQEGEDNILVGRRPVLEALRAGRGIQRLWVLDREHEGSMREIIGLGRERGITIQMVPRAKLDALAGPLNHQGVVAAVSAVPLKTLDDVKEIVAAQGQNALVILLDQIQDPQNLGAIIRVANAAGACAVIVPQHGSAPLSAAVSKAAAGATEYVPVAEVPNLAQAVETLKTWGLFVYAADPEAPIVYTQAQFRGPVALVIGAEGPGLRPLVKKRCDQMVKLPMQGQVASLNAATACAVLAFEVVRQRSAERETTDRK</sequence>
<dbReference type="InterPro" id="IPR029026">
    <property type="entry name" value="tRNA_m1G_MTases_N"/>
</dbReference>
<evidence type="ECO:0000259" key="4">
    <source>
        <dbReference type="SMART" id="SM00967"/>
    </source>
</evidence>
<evidence type="ECO:0000256" key="1">
    <source>
        <dbReference type="ARBA" id="ARBA00007228"/>
    </source>
</evidence>
<dbReference type="NCBIfam" id="TIGR00186">
    <property type="entry name" value="rRNA_methyl_3"/>
    <property type="match status" value="1"/>
</dbReference>
<evidence type="ECO:0000313" key="5">
    <source>
        <dbReference type="EMBL" id="AUW95348.1"/>
    </source>
</evidence>
<dbReference type="InterPro" id="IPR004441">
    <property type="entry name" value="rRNA_MeTrfase_TrmH"/>
</dbReference>
<dbReference type="SUPFAM" id="SSF55315">
    <property type="entry name" value="L30e-like"/>
    <property type="match status" value="1"/>
</dbReference>
<keyword evidence="3" id="KW-0808">Transferase</keyword>
<protein>
    <submittedName>
        <fullName evidence="5">23S rRNA (Guanosine(2251)-2'-O)-methyltransferase RlmB</fullName>
    </submittedName>
</protein>
<dbReference type="InterPro" id="IPR029064">
    <property type="entry name" value="Ribosomal_eL30-like_sf"/>
</dbReference>
<dbReference type="CDD" id="cd18103">
    <property type="entry name" value="SpoU-like_RlmB"/>
    <property type="match status" value="1"/>
</dbReference>
<evidence type="ECO:0000256" key="2">
    <source>
        <dbReference type="ARBA" id="ARBA00022603"/>
    </source>
</evidence>
<dbReference type="SMART" id="SM00967">
    <property type="entry name" value="SpoU_sub_bind"/>
    <property type="match status" value="1"/>
</dbReference>
<name>A0ABN5H7L1_9FIRM</name>
<feature type="domain" description="RNA 2-O ribose methyltransferase substrate binding" evidence="4">
    <location>
        <begin position="32"/>
        <end position="107"/>
    </location>
</feature>
<dbReference type="InterPro" id="IPR001537">
    <property type="entry name" value="SpoU_MeTrfase"/>
</dbReference>
<gene>
    <name evidence="5" type="ORF">BXT84_02205</name>
</gene>
<reference evidence="5 6" key="1">
    <citation type="journal article" date="2019" name="Sci. Rep.">
        <title>Sulfobacillus thermotolerans: new insights into resistance and metabolic capacities of acidophilic chemolithotrophs.</title>
        <authorList>
            <person name="Panyushkina A.E."/>
            <person name="Babenko V.V."/>
            <person name="Nikitina A.S."/>
            <person name="Selezneva O.V."/>
            <person name="Tsaplina I.A."/>
            <person name="Letarova M.A."/>
            <person name="Kostryukova E.S."/>
            <person name="Letarov A.V."/>
        </authorList>
    </citation>
    <scope>NUCLEOTIDE SEQUENCE [LARGE SCALE GENOMIC DNA]</scope>
    <source>
        <strain evidence="5 6">Kr1</strain>
    </source>
</reference>
<dbReference type="Proteomes" id="UP000325292">
    <property type="component" value="Chromosome"/>
</dbReference>
<dbReference type="PANTHER" id="PTHR46429">
    <property type="entry name" value="23S RRNA (GUANOSINE-2'-O-)-METHYLTRANSFERASE RLMB"/>
    <property type="match status" value="1"/>
</dbReference>
<dbReference type="Pfam" id="PF00588">
    <property type="entry name" value="SpoU_methylase"/>
    <property type="match status" value="1"/>
</dbReference>
<dbReference type="EMBL" id="CP019454">
    <property type="protein sequence ID" value="AUW95348.1"/>
    <property type="molecule type" value="Genomic_DNA"/>
</dbReference>
<evidence type="ECO:0000313" key="6">
    <source>
        <dbReference type="Proteomes" id="UP000325292"/>
    </source>
</evidence>
<dbReference type="Gene3D" id="3.30.1330.30">
    <property type="match status" value="1"/>
</dbReference>
<proteinExistence type="inferred from homology"/>
<organism evidence="5 6">
    <name type="scientific">Sulfobacillus thermotolerans</name>
    <dbReference type="NCBI Taxonomy" id="338644"/>
    <lineage>
        <taxon>Bacteria</taxon>
        <taxon>Bacillati</taxon>
        <taxon>Bacillota</taxon>
        <taxon>Clostridia</taxon>
        <taxon>Eubacteriales</taxon>
        <taxon>Clostridiales Family XVII. Incertae Sedis</taxon>
        <taxon>Sulfobacillus</taxon>
    </lineage>
</organism>
<evidence type="ECO:0000256" key="3">
    <source>
        <dbReference type="ARBA" id="ARBA00022679"/>
    </source>
</evidence>